<evidence type="ECO:0000313" key="2">
    <source>
        <dbReference type="EMBL" id="GHF40302.1"/>
    </source>
</evidence>
<name>A0A919B2H3_9ACTN</name>
<dbReference type="Proteomes" id="UP000638313">
    <property type="component" value="Unassembled WGS sequence"/>
</dbReference>
<feature type="compositionally biased region" description="Low complexity" evidence="1">
    <location>
        <begin position="1"/>
        <end position="14"/>
    </location>
</feature>
<evidence type="ECO:0000313" key="3">
    <source>
        <dbReference type="Proteomes" id="UP000638313"/>
    </source>
</evidence>
<dbReference type="RefSeq" id="WP_190129307.1">
    <property type="nucleotide sequence ID" value="NZ_BNBD01000003.1"/>
</dbReference>
<proteinExistence type="predicted"/>
<accession>A0A919B2H3</accession>
<dbReference type="EMBL" id="BNBD01000003">
    <property type="protein sequence ID" value="GHF40302.1"/>
    <property type="molecule type" value="Genomic_DNA"/>
</dbReference>
<reference evidence="2" key="1">
    <citation type="journal article" date="2014" name="Int. J. Syst. Evol. Microbiol.">
        <title>Complete genome sequence of Corynebacterium casei LMG S-19264T (=DSM 44701T), isolated from a smear-ripened cheese.</title>
        <authorList>
            <consortium name="US DOE Joint Genome Institute (JGI-PGF)"/>
            <person name="Walter F."/>
            <person name="Albersmeier A."/>
            <person name="Kalinowski J."/>
            <person name="Ruckert C."/>
        </authorList>
    </citation>
    <scope>NUCLEOTIDE SEQUENCE</scope>
    <source>
        <strain evidence="2">JCM 4059</strain>
    </source>
</reference>
<comment type="caution">
    <text evidence="2">The sequence shown here is derived from an EMBL/GenBank/DDBJ whole genome shotgun (WGS) entry which is preliminary data.</text>
</comment>
<gene>
    <name evidence="2" type="ORF">GCM10010218_22080</name>
</gene>
<feature type="region of interest" description="Disordered" evidence="1">
    <location>
        <begin position="1"/>
        <end position="23"/>
    </location>
</feature>
<reference evidence="2" key="2">
    <citation type="submission" date="2020-09" db="EMBL/GenBank/DDBJ databases">
        <authorList>
            <person name="Sun Q."/>
            <person name="Ohkuma M."/>
        </authorList>
    </citation>
    <scope>NUCLEOTIDE SEQUENCE</scope>
    <source>
        <strain evidence="2">JCM 4059</strain>
    </source>
</reference>
<dbReference type="AlphaFoldDB" id="A0A919B2H3"/>
<protein>
    <recommendedName>
        <fullName evidence="4">Secreted protein</fullName>
    </recommendedName>
</protein>
<organism evidence="2 3">
    <name type="scientific">Streptomyces mashuensis</name>
    <dbReference type="NCBI Taxonomy" id="33904"/>
    <lineage>
        <taxon>Bacteria</taxon>
        <taxon>Bacillati</taxon>
        <taxon>Actinomycetota</taxon>
        <taxon>Actinomycetes</taxon>
        <taxon>Kitasatosporales</taxon>
        <taxon>Streptomycetaceae</taxon>
        <taxon>Streptomyces</taxon>
    </lineage>
</organism>
<keyword evidence="3" id="KW-1185">Reference proteome</keyword>
<sequence>MQSAAAGSFPSSGPTQPLPHTRPRPLHWLATAAALAAVLTGAALTGPGTTPEAHPAAVAAPDARAAHYPLDCGRAPAEVVHQATADLDRDGRPETVAQVRCPAGGGTPPSGLYLLGTPAAGSAAPRLLATLVDPAERMTVTGLGAGPGTVSATLLGYSGPAVPRCCPDRRRAVKWHWRDGRFVLTALAPQTATAGA</sequence>
<evidence type="ECO:0000256" key="1">
    <source>
        <dbReference type="SAM" id="MobiDB-lite"/>
    </source>
</evidence>
<evidence type="ECO:0008006" key="4">
    <source>
        <dbReference type="Google" id="ProtNLM"/>
    </source>
</evidence>